<dbReference type="Gene3D" id="1.20.5.170">
    <property type="match status" value="1"/>
</dbReference>
<keyword evidence="4" id="KW-1185">Reference proteome</keyword>
<dbReference type="PROSITE" id="PS50217">
    <property type="entry name" value="BZIP"/>
    <property type="match status" value="1"/>
</dbReference>
<dbReference type="InterPro" id="IPR046347">
    <property type="entry name" value="bZIP_sf"/>
</dbReference>
<gene>
    <name evidence="3" type="ORF">MNOR_LOCUS10784</name>
</gene>
<feature type="region of interest" description="Disordered" evidence="1">
    <location>
        <begin position="193"/>
        <end position="228"/>
    </location>
</feature>
<feature type="domain" description="BZIP" evidence="2">
    <location>
        <begin position="217"/>
        <end position="280"/>
    </location>
</feature>
<evidence type="ECO:0000256" key="1">
    <source>
        <dbReference type="SAM" id="MobiDB-lite"/>
    </source>
</evidence>
<dbReference type="Pfam" id="PF07716">
    <property type="entry name" value="bZIP_2"/>
    <property type="match status" value="1"/>
</dbReference>
<dbReference type="GO" id="GO:0000978">
    <property type="term" value="F:RNA polymerase II cis-regulatory region sequence-specific DNA binding"/>
    <property type="evidence" value="ECO:0007669"/>
    <property type="project" value="TreeGrafter"/>
</dbReference>
<reference evidence="3 4" key="1">
    <citation type="submission" date="2024-05" db="EMBL/GenBank/DDBJ databases">
        <authorList>
            <person name="Wallberg A."/>
        </authorList>
    </citation>
    <scope>NUCLEOTIDE SEQUENCE [LARGE SCALE GENOMIC DNA]</scope>
</reference>
<feature type="region of interest" description="Disordered" evidence="1">
    <location>
        <begin position="119"/>
        <end position="145"/>
    </location>
</feature>
<feature type="compositionally biased region" description="Polar residues" evidence="1">
    <location>
        <begin position="193"/>
        <end position="207"/>
    </location>
</feature>
<name>A0AAV2QE13_MEGNR</name>
<dbReference type="EMBL" id="CAXKWB010005540">
    <property type="protein sequence ID" value="CAL4078907.1"/>
    <property type="molecule type" value="Genomic_DNA"/>
</dbReference>
<dbReference type="AlphaFoldDB" id="A0AAV2QE13"/>
<feature type="compositionally biased region" description="Basic and acidic residues" evidence="1">
    <location>
        <begin position="132"/>
        <end position="142"/>
    </location>
</feature>
<sequence>MESPHMYENSEYKKATGLINVKVKPNNHLYPDEYSELAELSGPEISLDLHGLIDEAPFNEGSLGTMIQEIQGLHVEKPGHQGQHPRGLGANTAAMYNPLNYMQQAVHGHNQIDRGYHIGGGNHHSNHHNTSHIKEEPYDSSHDQSVPVDYQNSCARMGLNGYVGGYTNGSAYAHMTPTTIPGLDHNMVKSPMKSPTGSVCSMGSMKSFSKKPHEKGTDEYKRRRERNNIAVRKSREKAKIRTRETEDRVKKLVVENDRLHKKCELLSKEVAVFHSMFTNVQFLPEHVQREVRKQMEAFHQQHQHLLSM</sequence>
<dbReference type="PANTHER" id="PTHR23334:SF20">
    <property type="entry name" value="BASIC LEUCINE ZIPPER 24"/>
    <property type="match status" value="1"/>
</dbReference>
<dbReference type="GO" id="GO:0006351">
    <property type="term" value="P:DNA-templated transcription"/>
    <property type="evidence" value="ECO:0007669"/>
    <property type="project" value="InterPro"/>
</dbReference>
<protein>
    <recommendedName>
        <fullName evidence="2">BZIP domain-containing protein</fullName>
    </recommendedName>
</protein>
<proteinExistence type="predicted"/>
<dbReference type="GO" id="GO:0000981">
    <property type="term" value="F:DNA-binding transcription factor activity, RNA polymerase II-specific"/>
    <property type="evidence" value="ECO:0007669"/>
    <property type="project" value="TreeGrafter"/>
</dbReference>
<evidence type="ECO:0000259" key="2">
    <source>
        <dbReference type="PROSITE" id="PS50217"/>
    </source>
</evidence>
<evidence type="ECO:0000313" key="4">
    <source>
        <dbReference type="Proteomes" id="UP001497623"/>
    </source>
</evidence>
<dbReference type="InterPro" id="IPR004827">
    <property type="entry name" value="bZIP"/>
</dbReference>
<organism evidence="3 4">
    <name type="scientific">Meganyctiphanes norvegica</name>
    <name type="common">Northern krill</name>
    <name type="synonym">Thysanopoda norvegica</name>
    <dbReference type="NCBI Taxonomy" id="48144"/>
    <lineage>
        <taxon>Eukaryota</taxon>
        <taxon>Metazoa</taxon>
        <taxon>Ecdysozoa</taxon>
        <taxon>Arthropoda</taxon>
        <taxon>Crustacea</taxon>
        <taxon>Multicrustacea</taxon>
        <taxon>Malacostraca</taxon>
        <taxon>Eumalacostraca</taxon>
        <taxon>Eucarida</taxon>
        <taxon>Euphausiacea</taxon>
        <taxon>Euphausiidae</taxon>
        <taxon>Meganyctiphanes</taxon>
    </lineage>
</organism>
<dbReference type="SUPFAM" id="SSF57959">
    <property type="entry name" value="Leucine zipper domain"/>
    <property type="match status" value="1"/>
</dbReference>
<dbReference type="PANTHER" id="PTHR23334">
    <property type="entry name" value="CCAAT/ENHANCER BINDING PROTEIN"/>
    <property type="match status" value="1"/>
</dbReference>
<dbReference type="InterPro" id="IPR031106">
    <property type="entry name" value="C/EBP"/>
</dbReference>
<dbReference type="Proteomes" id="UP001497623">
    <property type="component" value="Unassembled WGS sequence"/>
</dbReference>
<accession>A0AAV2QE13</accession>
<dbReference type="SMART" id="SM00338">
    <property type="entry name" value="BRLZ"/>
    <property type="match status" value="1"/>
</dbReference>
<comment type="caution">
    <text evidence="3">The sequence shown here is derived from an EMBL/GenBank/DDBJ whole genome shotgun (WGS) entry which is preliminary data.</text>
</comment>
<dbReference type="CDD" id="cd14693">
    <property type="entry name" value="bZIP_CEBP"/>
    <property type="match status" value="1"/>
</dbReference>
<evidence type="ECO:0000313" key="3">
    <source>
        <dbReference type="EMBL" id="CAL4078907.1"/>
    </source>
</evidence>